<accession>A0A8W8MP81</accession>
<evidence type="ECO:0000259" key="1">
    <source>
        <dbReference type="Pfam" id="PF13837"/>
    </source>
</evidence>
<dbReference type="InterPro" id="IPR044822">
    <property type="entry name" value="Myb_DNA-bind_4"/>
</dbReference>
<protein>
    <recommendedName>
        <fullName evidence="1">Myb/SANT-like DNA-binding domain-containing protein</fullName>
    </recommendedName>
</protein>
<evidence type="ECO:0000313" key="3">
    <source>
        <dbReference type="Proteomes" id="UP000005408"/>
    </source>
</evidence>
<sequence length="343" mass="40259">MPRFSWADTRMCPRRPGEFGGRWMRDVGTSTDSMKADIKEAIKKETQRQELLLTFATSPKRESWSIKISEASKELTYDLRDVCKEKCTRFALLYNAEQNEIKGQIKLKERLSPRKLAATFSLKAEYTLPQWDLDVVRYNFQHIKKAYRNKPEREDLTIPSNALLKLPLDATIPENDEQRMREVQAFLKQRMPCDLENNQPVSWSRDATELLISLYEDYEQGLEDPRKKKKDTWKNITAALNEAGYKYVQNKVEGKWRSLLASHKDLSLNKKKTGQKRKTFQYFEKIDNIISKRHDINPSFTSESSLQNQKEAKFSTKQLDKNMIGCIARRFVARYKQMRTVPP</sequence>
<dbReference type="Proteomes" id="UP000005408">
    <property type="component" value="Unassembled WGS sequence"/>
</dbReference>
<evidence type="ECO:0000313" key="2">
    <source>
        <dbReference type="EnsemblMetazoa" id="G33522.1:cds"/>
    </source>
</evidence>
<dbReference type="Gene3D" id="1.10.10.60">
    <property type="entry name" value="Homeodomain-like"/>
    <property type="match status" value="1"/>
</dbReference>
<dbReference type="AlphaFoldDB" id="A0A8W8MP81"/>
<name>A0A8W8MP81_MAGGI</name>
<organism evidence="2 3">
    <name type="scientific">Magallana gigas</name>
    <name type="common">Pacific oyster</name>
    <name type="synonym">Crassostrea gigas</name>
    <dbReference type="NCBI Taxonomy" id="29159"/>
    <lineage>
        <taxon>Eukaryota</taxon>
        <taxon>Metazoa</taxon>
        <taxon>Spiralia</taxon>
        <taxon>Lophotrochozoa</taxon>
        <taxon>Mollusca</taxon>
        <taxon>Bivalvia</taxon>
        <taxon>Autobranchia</taxon>
        <taxon>Pteriomorphia</taxon>
        <taxon>Ostreida</taxon>
        <taxon>Ostreoidea</taxon>
        <taxon>Ostreidae</taxon>
        <taxon>Magallana</taxon>
    </lineage>
</organism>
<dbReference type="Pfam" id="PF13837">
    <property type="entry name" value="Myb_DNA-bind_4"/>
    <property type="match status" value="1"/>
</dbReference>
<feature type="domain" description="Myb/SANT-like DNA-binding" evidence="1">
    <location>
        <begin position="202"/>
        <end position="289"/>
    </location>
</feature>
<keyword evidence="3" id="KW-1185">Reference proteome</keyword>
<reference evidence="2" key="1">
    <citation type="submission" date="2022-08" db="UniProtKB">
        <authorList>
            <consortium name="EnsemblMetazoa"/>
        </authorList>
    </citation>
    <scope>IDENTIFICATION</scope>
    <source>
        <strain evidence="2">05x7-T-G4-1.051#20</strain>
    </source>
</reference>
<dbReference type="EnsemblMetazoa" id="G33522.1">
    <property type="protein sequence ID" value="G33522.1:cds"/>
    <property type="gene ID" value="G33522"/>
</dbReference>
<proteinExistence type="predicted"/>